<keyword evidence="1" id="KW-0472">Membrane</keyword>
<dbReference type="Gene3D" id="1.10.3210.10">
    <property type="entry name" value="Hypothetical protein af1432"/>
    <property type="match status" value="1"/>
</dbReference>
<feature type="transmembrane region" description="Helical" evidence="1">
    <location>
        <begin position="321"/>
        <end position="344"/>
    </location>
</feature>
<keyword evidence="1" id="KW-1133">Transmembrane helix</keyword>
<dbReference type="InterPro" id="IPR006675">
    <property type="entry name" value="HDIG_dom"/>
</dbReference>
<accession>A0ABQ0E1W8</accession>
<comment type="caution">
    <text evidence="3">The sequence shown here is derived from an EMBL/GenBank/DDBJ whole genome shotgun (WGS) entry which is preliminary data.</text>
</comment>
<feature type="transmembrane region" description="Helical" evidence="1">
    <location>
        <begin position="276"/>
        <end position="309"/>
    </location>
</feature>
<feature type="transmembrane region" description="Helical" evidence="1">
    <location>
        <begin position="399"/>
        <end position="419"/>
    </location>
</feature>
<dbReference type="InterPro" id="IPR006674">
    <property type="entry name" value="HD_domain"/>
</dbReference>
<feature type="domain" description="HD" evidence="2">
    <location>
        <begin position="452"/>
        <end position="595"/>
    </location>
</feature>
<name>A0ABQ0E1W8_9PORP</name>
<dbReference type="CDD" id="cd00077">
    <property type="entry name" value="HDc"/>
    <property type="match status" value="1"/>
</dbReference>
<gene>
    <name evidence="3" type="ORF">Tsumi_07700</name>
</gene>
<dbReference type="PANTHER" id="PTHR36442:SF1">
    <property type="entry name" value="CYCLIC-DI-AMP PHOSPHODIESTERASE PGPH"/>
    <property type="match status" value="1"/>
</dbReference>
<dbReference type="EMBL" id="BAAFSF010000001">
    <property type="protein sequence ID" value="GAB1251666.1"/>
    <property type="molecule type" value="Genomic_DNA"/>
</dbReference>
<dbReference type="SMART" id="SM00471">
    <property type="entry name" value="HDc"/>
    <property type="match status" value="1"/>
</dbReference>
<dbReference type="InterPro" id="IPR003607">
    <property type="entry name" value="HD/PDEase_dom"/>
</dbReference>
<proteinExistence type="predicted"/>
<dbReference type="InterPro" id="IPR052722">
    <property type="entry name" value="PgpH_phosphodiesterase"/>
</dbReference>
<dbReference type="NCBIfam" id="TIGR00277">
    <property type="entry name" value="HDIG"/>
    <property type="match status" value="1"/>
</dbReference>
<feature type="transmembrane region" description="Helical" evidence="1">
    <location>
        <begin position="246"/>
        <end position="269"/>
    </location>
</feature>
<reference evidence="3 4" key="1">
    <citation type="journal article" date="2025" name="Int. J. Syst. Evol. Microbiol.">
        <title>Desulfovibrio falkowii sp. nov., Porphyromonas miyakawae sp. nov., Mediterraneibacter flintii sp. nov. and Owariibacterium komagatae gen. nov., sp. nov., isolated from human faeces.</title>
        <authorList>
            <person name="Hamaguchi T."/>
            <person name="Ohara M."/>
            <person name="Hisatomi A."/>
            <person name="Sekiguchi K."/>
            <person name="Takeda J.I."/>
            <person name="Ueyama J."/>
            <person name="Ito M."/>
            <person name="Nishiwaki H."/>
            <person name="Ogi T."/>
            <person name="Hirayama M."/>
            <person name="Ohkuma M."/>
            <person name="Sakamoto M."/>
            <person name="Ohno K."/>
        </authorList>
    </citation>
    <scope>NUCLEOTIDE SEQUENCE [LARGE SCALE GENOMIC DNA]</scope>
    <source>
        <strain evidence="3 4">13CB11C</strain>
    </source>
</reference>
<organism evidence="3 4">
    <name type="scientific">Porphyromonas miyakawae</name>
    <dbReference type="NCBI Taxonomy" id="3137470"/>
    <lineage>
        <taxon>Bacteria</taxon>
        <taxon>Pseudomonadati</taxon>
        <taxon>Bacteroidota</taxon>
        <taxon>Bacteroidia</taxon>
        <taxon>Bacteroidales</taxon>
        <taxon>Porphyromonadaceae</taxon>
        <taxon>Porphyromonas</taxon>
    </lineage>
</organism>
<feature type="transmembrane region" description="Helical" evidence="1">
    <location>
        <begin position="365"/>
        <end position="387"/>
    </location>
</feature>
<evidence type="ECO:0000256" key="1">
    <source>
        <dbReference type="SAM" id="Phobius"/>
    </source>
</evidence>
<dbReference type="InterPro" id="IPR011624">
    <property type="entry name" value="Metal-dep_PHydrolase_7TM_extra"/>
</dbReference>
<dbReference type="Pfam" id="PF01966">
    <property type="entry name" value="HD"/>
    <property type="match status" value="1"/>
</dbReference>
<dbReference type="PANTHER" id="PTHR36442">
    <property type="entry name" value="CYCLIC-DI-AMP PHOSPHODIESTERASE PGPH"/>
    <property type="match status" value="1"/>
</dbReference>
<dbReference type="Pfam" id="PF07697">
    <property type="entry name" value="7TMR-HDED"/>
    <property type="match status" value="1"/>
</dbReference>
<protein>
    <submittedName>
        <fullName evidence="3">HDIG domain-containing protein</fullName>
    </submittedName>
</protein>
<dbReference type="SUPFAM" id="SSF109604">
    <property type="entry name" value="HD-domain/PDEase-like"/>
    <property type="match status" value="1"/>
</dbReference>
<dbReference type="Pfam" id="PF07698">
    <property type="entry name" value="7TM-7TMR_HD"/>
    <property type="match status" value="1"/>
</dbReference>
<sequence length="677" mass="76970">MILFFAPREHKFMYTFVEGKPWQYELLTAPYSFPIYKPTEQLEMEQDSVRNSISPYYTLDAQIAEEMLEKWETDYQSIWHTTVDESYYQYVKHELTALYERGVITDEELTKIRDENTLREVNLMVGNTVQEGHPIGLFYNIKEAYLAITKEDVPDNLDPANIAALNVANYLKPNVIPNEVMQARVLQEEIRNIPNSTGVVQAGQRIVDKGEIVDAYTYNVLNSFKKVYESRTGADTVQIGRFVGTFIIVALLLVSIWLFILSFVPVLLVRLKNTLFIVLGLVLFVVLTELAVSLSLFSVYVIPYVIFIILLRTFLHSRTAFFIHVVTVLTSALFVPFPLDFILLQMTAGMASLFSLKSLTSRAQLIKATFLVFISYVVVSLAISIMQNGEFEAGDWENLLYFGINLIFLMFTYTLVYPVEKLFGYVSNISLVEMSDVNTPLLRQLSERAPGTFQHSMQVSILATEAAQRIGADVQLTRTGALYHDIGKMLNPSFFTENQGGTNPHDDLDYKESAAIIIAHVTDGEKMAEKNNLPKAIKDFILTHHGCGVAKYFYTRYYNEHPEETPDPKPFSYPGPNPFTKETGILMLADACEAASRSLGDYNEETITELVNRIVDGIIESRLLDETPLSFKDITQIKQVFIEKLQTIYHARIAYPKMNYQEGEAVRSAVEENSEKE</sequence>
<dbReference type="Proteomes" id="UP001628220">
    <property type="component" value="Unassembled WGS sequence"/>
</dbReference>
<keyword evidence="1" id="KW-0812">Transmembrane</keyword>
<dbReference type="PROSITE" id="PS51831">
    <property type="entry name" value="HD"/>
    <property type="match status" value="1"/>
</dbReference>
<dbReference type="InterPro" id="IPR011621">
    <property type="entry name" value="Metal-dep_PHydrolase_7TM_intra"/>
</dbReference>
<keyword evidence="4" id="KW-1185">Reference proteome</keyword>
<evidence type="ECO:0000313" key="4">
    <source>
        <dbReference type="Proteomes" id="UP001628220"/>
    </source>
</evidence>
<evidence type="ECO:0000259" key="2">
    <source>
        <dbReference type="PROSITE" id="PS51831"/>
    </source>
</evidence>
<evidence type="ECO:0000313" key="3">
    <source>
        <dbReference type="EMBL" id="GAB1251666.1"/>
    </source>
</evidence>